<dbReference type="Proteomes" id="UP001153334">
    <property type="component" value="Unassembled WGS sequence"/>
</dbReference>
<reference evidence="1" key="1">
    <citation type="submission" date="2022-11" db="EMBL/GenBank/DDBJ databases">
        <title>Genome Sequence of Nemania bipapillata.</title>
        <authorList>
            <person name="Buettner E."/>
        </authorList>
    </citation>
    <scope>NUCLEOTIDE SEQUENCE</scope>
    <source>
        <strain evidence="1">CP14</strain>
    </source>
</reference>
<proteinExistence type="predicted"/>
<evidence type="ECO:0000313" key="2">
    <source>
        <dbReference type="Proteomes" id="UP001153334"/>
    </source>
</evidence>
<comment type="caution">
    <text evidence="1">The sequence shown here is derived from an EMBL/GenBank/DDBJ whole genome shotgun (WGS) entry which is preliminary data.</text>
</comment>
<evidence type="ECO:0000313" key="1">
    <source>
        <dbReference type="EMBL" id="KAJ8108239.1"/>
    </source>
</evidence>
<accession>A0ACC2HZP4</accession>
<sequence>MHSTSLLCSRASRGVDLGAIEDVGYIAEQGSGLEARFDKKQWTPINEGTLRRILTYSILQQDASNPLNASSAAQLITGVTFPLPNDGSSELTGEARFGYLFNSSSNAVNSDEDGNGGNDAADQALRVFRLMHESGADSAVILKACVALLSSQVTRVLRLETEVEAGKPLQAYGLDSLSAVELRGWMRAKLGAELSTLDITNARSLYALCEKIIEKLPQAKETSL</sequence>
<gene>
    <name evidence="1" type="ORF">ONZ43_g6488</name>
</gene>
<keyword evidence="2" id="KW-1185">Reference proteome</keyword>
<protein>
    <submittedName>
        <fullName evidence="1">Uncharacterized protein</fullName>
    </submittedName>
</protein>
<dbReference type="EMBL" id="JAPESX010002334">
    <property type="protein sequence ID" value="KAJ8108239.1"/>
    <property type="molecule type" value="Genomic_DNA"/>
</dbReference>
<organism evidence="1 2">
    <name type="scientific">Nemania bipapillata</name>
    <dbReference type="NCBI Taxonomy" id="110536"/>
    <lineage>
        <taxon>Eukaryota</taxon>
        <taxon>Fungi</taxon>
        <taxon>Dikarya</taxon>
        <taxon>Ascomycota</taxon>
        <taxon>Pezizomycotina</taxon>
        <taxon>Sordariomycetes</taxon>
        <taxon>Xylariomycetidae</taxon>
        <taxon>Xylariales</taxon>
        <taxon>Xylariaceae</taxon>
        <taxon>Nemania</taxon>
    </lineage>
</organism>
<name>A0ACC2HZP4_9PEZI</name>